<feature type="chain" id="PRO_5046260442" description="Lipoprotein" evidence="2">
    <location>
        <begin position="22"/>
        <end position="197"/>
    </location>
</feature>
<feature type="region of interest" description="Disordered" evidence="1">
    <location>
        <begin position="172"/>
        <end position="197"/>
    </location>
</feature>
<evidence type="ECO:0008006" key="5">
    <source>
        <dbReference type="Google" id="ProtNLM"/>
    </source>
</evidence>
<sequence length="197" mass="21339">MPSQMRRRTAGVLGVALLAGAALGCARDDGERVASMGSARSACELPVTFDVGGPWKAKPLEPIDSGTKKWFHFSHACKLELGAGKEMVELTVDVDDLKGNNPREVLGGHDGEHISSHGEYTHDEHINEQATVAKQPAAEMEYRINPPADIPDMWVRKLAVVAPKGTIVVEVQSNDPGGKERTRQVYDQLKSSMRVAS</sequence>
<feature type="signal peptide" evidence="2">
    <location>
        <begin position="1"/>
        <end position="21"/>
    </location>
</feature>
<keyword evidence="2" id="KW-0732">Signal</keyword>
<protein>
    <recommendedName>
        <fullName evidence="5">Lipoprotein</fullName>
    </recommendedName>
</protein>
<accession>A0ABP6E0Q7</accession>
<evidence type="ECO:0000256" key="2">
    <source>
        <dbReference type="SAM" id="SignalP"/>
    </source>
</evidence>
<keyword evidence="4" id="KW-1185">Reference proteome</keyword>
<evidence type="ECO:0000256" key="1">
    <source>
        <dbReference type="SAM" id="MobiDB-lite"/>
    </source>
</evidence>
<dbReference type="EMBL" id="BAAARK010000006">
    <property type="protein sequence ID" value="GAA2657252.1"/>
    <property type="molecule type" value="Genomic_DNA"/>
</dbReference>
<dbReference type="RefSeq" id="WP_344575131.1">
    <property type="nucleotide sequence ID" value="NZ_BAAARK010000006.1"/>
</dbReference>
<dbReference type="Proteomes" id="UP001500994">
    <property type="component" value="Unassembled WGS sequence"/>
</dbReference>
<evidence type="ECO:0000313" key="4">
    <source>
        <dbReference type="Proteomes" id="UP001500994"/>
    </source>
</evidence>
<evidence type="ECO:0000313" key="3">
    <source>
        <dbReference type="EMBL" id="GAA2657252.1"/>
    </source>
</evidence>
<dbReference type="InterPro" id="IPR044058">
    <property type="entry name" value="Lipoprotein_23"/>
</dbReference>
<reference evidence="4" key="1">
    <citation type="journal article" date="2019" name="Int. J. Syst. Evol. Microbiol.">
        <title>The Global Catalogue of Microorganisms (GCM) 10K type strain sequencing project: providing services to taxonomists for standard genome sequencing and annotation.</title>
        <authorList>
            <consortium name="The Broad Institute Genomics Platform"/>
            <consortium name="The Broad Institute Genome Sequencing Center for Infectious Disease"/>
            <person name="Wu L."/>
            <person name="Ma J."/>
        </authorList>
    </citation>
    <scope>NUCLEOTIDE SEQUENCE [LARGE SCALE GENOMIC DNA]</scope>
    <source>
        <strain evidence="4">JCM 16374</strain>
    </source>
</reference>
<gene>
    <name evidence="3" type="ORF">GCM10009864_24380</name>
</gene>
<dbReference type="Pfam" id="PF18966">
    <property type="entry name" value="Lipoprotein_23"/>
    <property type="match status" value="1"/>
</dbReference>
<dbReference type="PROSITE" id="PS51257">
    <property type="entry name" value="PROKAR_LIPOPROTEIN"/>
    <property type="match status" value="1"/>
</dbReference>
<name>A0ABP6E0Q7_9ACTN</name>
<proteinExistence type="predicted"/>
<comment type="caution">
    <text evidence="3">The sequence shown here is derived from an EMBL/GenBank/DDBJ whole genome shotgun (WGS) entry which is preliminary data.</text>
</comment>
<organism evidence="3 4">
    <name type="scientific">Streptomyces lunalinharesii</name>
    <dbReference type="NCBI Taxonomy" id="333384"/>
    <lineage>
        <taxon>Bacteria</taxon>
        <taxon>Bacillati</taxon>
        <taxon>Actinomycetota</taxon>
        <taxon>Actinomycetes</taxon>
        <taxon>Kitasatosporales</taxon>
        <taxon>Streptomycetaceae</taxon>
        <taxon>Streptomyces</taxon>
    </lineage>
</organism>